<keyword evidence="1" id="KW-0677">Repeat</keyword>
<dbReference type="GeneID" id="20086164"/>
<dbReference type="PROSITE" id="PS50012">
    <property type="entry name" value="RCC1_3"/>
    <property type="match status" value="6"/>
</dbReference>
<dbReference type="EMBL" id="KI913971">
    <property type="protein sequence ID" value="ETV97749.1"/>
    <property type="molecule type" value="Genomic_DNA"/>
</dbReference>
<dbReference type="PRINTS" id="PR00633">
    <property type="entry name" value="RCCNDNSATION"/>
</dbReference>
<evidence type="ECO:0000313" key="4">
    <source>
        <dbReference type="EMBL" id="ETV97750.1"/>
    </source>
</evidence>
<dbReference type="InterPro" id="IPR011333">
    <property type="entry name" value="SKP1/BTB/POZ_sf"/>
</dbReference>
<dbReference type="InterPro" id="IPR000210">
    <property type="entry name" value="BTB/POZ_dom"/>
</dbReference>
<sequence length="582" mass="63702">MGDGTAMTRGLVLEEAREVAMYTFGQNSYGELGHGDTMSRMVPTRVKFCEGRNVIDVACGNENTIASCENGEVFACGYNDSGQCGMGTTQRVHSFKLIMSLVDKQVVKLSAGNGCEHVAAVSDSGHVYTFGYNARGQLGHGSTAACAFPSRVEFPVDVSVVQVACSYFHTLVATADNELYGFGRNDFGQLGISDGLDKHEPSRIPFFSGRRILAMACGQYHSIVSLASGGLYAFGKNDFGQLGVDVRGVRATPVAVGDFDSDIVVQVACGYYHSVALTQSGKVFTFGRNDYGQLGLGHNHTVSTPSLVAYLTAFTIVDVACGCYHTLTLSDLGRVYPFGRNNHGQLGTGNTLDSTFPTYIESLRDVRVWKIAAGFYHSVCLTGNARPRWMDRAPPVSSLATDLAKLVNNPQRSDVQFRVDGQLIYGHRCILMARCEPLEIMLNGPMRERSQAEIDIPELSHDAFLAMLHFIYTDKVPALERRATDIDFVLDLIAIADQFLLDNMKRQCELAIHQNINQDNFAAMLMTAHCRQAHTLKRGCIDYILAHFGAIIGMPEFMELPPELMQEILMTASRRGVIIKAT</sequence>
<name>A0A024TUA3_9STRA</name>
<dbReference type="AlphaFoldDB" id="A0A024TUA3"/>
<feature type="repeat" description="RCC1" evidence="2">
    <location>
        <begin position="229"/>
        <end position="280"/>
    </location>
</feature>
<feature type="repeat" description="RCC1" evidence="2">
    <location>
        <begin position="333"/>
        <end position="384"/>
    </location>
</feature>
<protein>
    <recommendedName>
        <fullName evidence="3">BTB domain-containing protein</fullName>
    </recommendedName>
</protein>
<dbReference type="CDD" id="cd14733">
    <property type="entry name" value="BACK"/>
    <property type="match status" value="1"/>
</dbReference>
<dbReference type="EMBL" id="KI913971">
    <property type="protein sequence ID" value="ETV97752.1"/>
    <property type="molecule type" value="Genomic_DNA"/>
</dbReference>
<dbReference type="eggNOG" id="KOG1426">
    <property type="taxonomic scope" value="Eukaryota"/>
</dbReference>
<evidence type="ECO:0000256" key="2">
    <source>
        <dbReference type="PROSITE-ProRule" id="PRU00235"/>
    </source>
</evidence>
<dbReference type="PROSITE" id="PS50097">
    <property type="entry name" value="BTB"/>
    <property type="match status" value="1"/>
</dbReference>
<dbReference type="VEuPathDB" id="FungiDB:H310_09114"/>
<dbReference type="InterPro" id="IPR058923">
    <property type="entry name" value="RCC1-like_dom"/>
</dbReference>
<dbReference type="SUPFAM" id="SSF50985">
    <property type="entry name" value="RCC1/BLIP-II"/>
    <property type="match status" value="1"/>
</dbReference>
<feature type="repeat" description="RCC1" evidence="2">
    <location>
        <begin position="19"/>
        <end position="70"/>
    </location>
</feature>
<dbReference type="PROSITE" id="PS00626">
    <property type="entry name" value="RCC1_2"/>
    <property type="match status" value="2"/>
</dbReference>
<dbReference type="PANTHER" id="PTHR22872:SF9">
    <property type="entry name" value="X-LINKED RETINITIS PIGMENTOSA GTPASE REGULATOR"/>
    <property type="match status" value="1"/>
</dbReference>
<feature type="repeat" description="RCC1" evidence="2">
    <location>
        <begin position="281"/>
        <end position="332"/>
    </location>
</feature>
<dbReference type="EMBL" id="KI913971">
    <property type="protein sequence ID" value="ETV97753.1"/>
    <property type="molecule type" value="Genomic_DNA"/>
</dbReference>
<dbReference type="STRING" id="157072.A0A024TUA3"/>
<dbReference type="SMART" id="SM00225">
    <property type="entry name" value="BTB"/>
    <property type="match status" value="1"/>
</dbReference>
<evidence type="ECO:0000256" key="1">
    <source>
        <dbReference type="ARBA" id="ARBA00022737"/>
    </source>
</evidence>
<dbReference type="Pfam" id="PF25390">
    <property type="entry name" value="WD40_RLD"/>
    <property type="match status" value="1"/>
</dbReference>
<dbReference type="EMBL" id="KI913971">
    <property type="protein sequence ID" value="ETV97750.1"/>
    <property type="molecule type" value="Genomic_DNA"/>
</dbReference>
<dbReference type="InterPro" id="IPR009091">
    <property type="entry name" value="RCC1/BLIP-II"/>
</dbReference>
<dbReference type="RefSeq" id="XP_008873313.1">
    <property type="nucleotide sequence ID" value="XM_008875091.1"/>
</dbReference>
<dbReference type="RefSeq" id="XP_008873310.1">
    <property type="nucleotide sequence ID" value="XM_008875088.1"/>
</dbReference>
<dbReference type="Pfam" id="PF00651">
    <property type="entry name" value="BTB"/>
    <property type="match status" value="1"/>
</dbReference>
<dbReference type="Gene3D" id="2.130.10.30">
    <property type="entry name" value="Regulator of chromosome condensation 1/beta-lactamase-inhibitor protein II"/>
    <property type="match status" value="3"/>
</dbReference>
<feature type="repeat" description="RCC1" evidence="2">
    <location>
        <begin position="125"/>
        <end position="176"/>
    </location>
</feature>
<feature type="repeat" description="RCC1" evidence="2">
    <location>
        <begin position="177"/>
        <end position="228"/>
    </location>
</feature>
<reference evidence="4" key="1">
    <citation type="submission" date="2013-12" db="EMBL/GenBank/DDBJ databases">
        <title>The Genome Sequence of Aphanomyces invadans NJM9701.</title>
        <authorList>
            <consortium name="The Broad Institute Genomics Platform"/>
            <person name="Russ C."/>
            <person name="Tyler B."/>
            <person name="van West P."/>
            <person name="Dieguez-Uribeondo J."/>
            <person name="Young S.K."/>
            <person name="Zeng Q."/>
            <person name="Gargeya S."/>
            <person name="Fitzgerald M."/>
            <person name="Abouelleil A."/>
            <person name="Alvarado L."/>
            <person name="Chapman S.B."/>
            <person name="Gainer-Dewar J."/>
            <person name="Goldberg J."/>
            <person name="Griggs A."/>
            <person name="Gujja S."/>
            <person name="Hansen M."/>
            <person name="Howarth C."/>
            <person name="Imamovic A."/>
            <person name="Ireland A."/>
            <person name="Larimer J."/>
            <person name="McCowan C."/>
            <person name="Murphy C."/>
            <person name="Pearson M."/>
            <person name="Poon T.W."/>
            <person name="Priest M."/>
            <person name="Roberts A."/>
            <person name="Saif S."/>
            <person name="Shea T."/>
            <person name="Sykes S."/>
            <person name="Wortman J."/>
            <person name="Nusbaum C."/>
            <person name="Birren B."/>
        </authorList>
    </citation>
    <scope>NUCLEOTIDE SEQUENCE [LARGE SCALE GENOMIC DNA]</scope>
    <source>
        <strain evidence="4">NJM9701</strain>
    </source>
</reference>
<dbReference type="Gene3D" id="3.30.710.10">
    <property type="entry name" value="Potassium Channel Kv1.1, Chain A"/>
    <property type="match status" value="1"/>
</dbReference>
<dbReference type="RefSeq" id="XP_008873311.1">
    <property type="nucleotide sequence ID" value="XM_008875089.1"/>
</dbReference>
<dbReference type="RefSeq" id="XP_008873314.1">
    <property type="nucleotide sequence ID" value="XM_008875092.1"/>
</dbReference>
<organism evidence="4">
    <name type="scientific">Aphanomyces invadans</name>
    <dbReference type="NCBI Taxonomy" id="157072"/>
    <lineage>
        <taxon>Eukaryota</taxon>
        <taxon>Sar</taxon>
        <taxon>Stramenopiles</taxon>
        <taxon>Oomycota</taxon>
        <taxon>Saprolegniomycetes</taxon>
        <taxon>Saprolegniales</taxon>
        <taxon>Verrucalvaceae</taxon>
        <taxon>Aphanomyces</taxon>
    </lineage>
</organism>
<dbReference type="InterPro" id="IPR051625">
    <property type="entry name" value="Signaling_Regulatory_Domain"/>
</dbReference>
<dbReference type="EMBL" id="KI913971">
    <property type="protein sequence ID" value="ETV97751.1"/>
    <property type="molecule type" value="Genomic_DNA"/>
</dbReference>
<dbReference type="InterPro" id="IPR000408">
    <property type="entry name" value="Reg_chr_condens"/>
</dbReference>
<dbReference type="OrthoDB" id="8068875at2759"/>
<feature type="domain" description="BTB" evidence="3">
    <location>
        <begin position="413"/>
        <end position="480"/>
    </location>
</feature>
<dbReference type="PANTHER" id="PTHR22872">
    <property type="entry name" value="BTK-BINDING PROTEIN-RELATED"/>
    <property type="match status" value="1"/>
</dbReference>
<evidence type="ECO:0000259" key="3">
    <source>
        <dbReference type="PROSITE" id="PS50097"/>
    </source>
</evidence>
<dbReference type="SUPFAM" id="SSF54695">
    <property type="entry name" value="POZ domain"/>
    <property type="match status" value="1"/>
</dbReference>
<gene>
    <name evidence="4" type="ORF">H310_09114</name>
</gene>
<dbReference type="RefSeq" id="XP_008873312.1">
    <property type="nucleotide sequence ID" value="XM_008875090.1"/>
</dbReference>
<accession>A0A024TUA3</accession>
<proteinExistence type="predicted"/>